<evidence type="ECO:0000256" key="1">
    <source>
        <dbReference type="SAM" id="MobiDB-lite"/>
    </source>
</evidence>
<dbReference type="EMBL" id="JAMZFW010000012">
    <property type="protein sequence ID" value="MCP1102589.1"/>
    <property type="molecule type" value="Genomic_DNA"/>
</dbReference>
<feature type="region of interest" description="Disordered" evidence="1">
    <location>
        <begin position="54"/>
        <end position="89"/>
    </location>
</feature>
<dbReference type="Proteomes" id="UP001523566">
    <property type="component" value="Unassembled WGS sequence"/>
</dbReference>
<keyword evidence="3" id="KW-1185">Reference proteome</keyword>
<reference evidence="2 3" key="1">
    <citation type="journal article" date="2022" name="Genome Biol. Evol.">
        <title>Host diet, physiology and behaviors set the stage for Lachnospiraceae cladogenesis.</title>
        <authorList>
            <person name="Vera-Ponce De Leon A."/>
            <person name="Schneider M."/>
            <person name="Jahnes B.C."/>
            <person name="Sadowski V."/>
            <person name="Camuy-Velez L.A."/>
            <person name="Duan J."/>
            <person name="Sabree Z.L."/>
        </authorList>
    </citation>
    <scope>NUCLEOTIDE SEQUENCE [LARGE SCALE GENOMIC DNA]</scope>
    <source>
        <strain evidence="2 3">PAL113</strain>
    </source>
</reference>
<comment type="caution">
    <text evidence="2">The sequence shown here is derived from an EMBL/GenBank/DDBJ whole genome shotgun (WGS) entry which is preliminary data.</text>
</comment>
<organism evidence="2 3">
    <name type="scientific">Aequitasia blattaphilus</name>
    <dbReference type="NCBI Taxonomy" id="2949332"/>
    <lineage>
        <taxon>Bacteria</taxon>
        <taxon>Bacillati</taxon>
        <taxon>Bacillota</taxon>
        <taxon>Clostridia</taxon>
        <taxon>Lachnospirales</taxon>
        <taxon>Lachnospiraceae</taxon>
        <taxon>Aequitasia</taxon>
    </lineage>
</organism>
<evidence type="ECO:0000313" key="2">
    <source>
        <dbReference type="EMBL" id="MCP1102589.1"/>
    </source>
</evidence>
<accession>A0ABT1E9R0</accession>
<protein>
    <submittedName>
        <fullName evidence="2">Uncharacterized protein</fullName>
    </submittedName>
</protein>
<evidence type="ECO:0000313" key="3">
    <source>
        <dbReference type="Proteomes" id="UP001523566"/>
    </source>
</evidence>
<dbReference type="RefSeq" id="WP_262066374.1">
    <property type="nucleotide sequence ID" value="NZ_JAMXOD010000012.1"/>
</dbReference>
<sequence>MYRVVKMFTDIEDKGHKYDEGDTFPREGLKVTKERLEILSTSKNLQGVPLIEEISEPLKEPEQPKEPDTKNVKKETKTLTRGDKEEEGK</sequence>
<name>A0ABT1E9R0_9FIRM</name>
<feature type="compositionally biased region" description="Basic and acidic residues" evidence="1">
    <location>
        <begin position="56"/>
        <end position="89"/>
    </location>
</feature>
<gene>
    <name evidence="2" type="ORF">NK125_09200</name>
</gene>
<proteinExistence type="predicted"/>